<dbReference type="PROSITE" id="PS51257">
    <property type="entry name" value="PROKAR_LIPOPROTEIN"/>
    <property type="match status" value="1"/>
</dbReference>
<dbReference type="AlphaFoldDB" id="A0A1V3J7D3"/>
<keyword evidence="1" id="KW-0732">Signal</keyword>
<gene>
    <name evidence="2" type="ORF">BKK54_03725</name>
</gene>
<reference evidence="2 3" key="1">
    <citation type="submission" date="2016-10" db="EMBL/GenBank/DDBJ databases">
        <title>Rodentibacter gen. nov. and new species.</title>
        <authorList>
            <person name="Christensen H."/>
        </authorList>
    </citation>
    <scope>NUCLEOTIDE SEQUENCE [LARGE SCALE GENOMIC DNA]</scope>
    <source>
        <strain evidence="3">ppn416</strain>
    </source>
</reference>
<protein>
    <recommendedName>
        <fullName evidence="4">Lipoprotein</fullName>
    </recommendedName>
</protein>
<dbReference type="EMBL" id="MLHN01000007">
    <property type="protein sequence ID" value="OOF51209.1"/>
    <property type="molecule type" value="Genomic_DNA"/>
</dbReference>
<dbReference type="Proteomes" id="UP000188481">
    <property type="component" value="Unassembled WGS sequence"/>
</dbReference>
<name>A0A1V3J7D3_9PAST</name>
<dbReference type="STRING" id="1908264.BKK54_03725"/>
<organism evidence="2 3">
    <name type="scientific">Rodentibacter genomosp. 1</name>
    <dbReference type="NCBI Taxonomy" id="1908264"/>
    <lineage>
        <taxon>Bacteria</taxon>
        <taxon>Pseudomonadati</taxon>
        <taxon>Pseudomonadota</taxon>
        <taxon>Gammaproteobacteria</taxon>
        <taxon>Pasteurellales</taxon>
        <taxon>Pasteurellaceae</taxon>
        <taxon>Rodentibacter</taxon>
    </lineage>
</organism>
<evidence type="ECO:0008006" key="4">
    <source>
        <dbReference type="Google" id="ProtNLM"/>
    </source>
</evidence>
<evidence type="ECO:0000313" key="3">
    <source>
        <dbReference type="Proteomes" id="UP000188481"/>
    </source>
</evidence>
<evidence type="ECO:0000313" key="2">
    <source>
        <dbReference type="EMBL" id="OOF51209.1"/>
    </source>
</evidence>
<evidence type="ECO:0000256" key="1">
    <source>
        <dbReference type="SAM" id="SignalP"/>
    </source>
</evidence>
<dbReference type="RefSeq" id="WP_077541647.1">
    <property type="nucleotide sequence ID" value="NZ_MLHN01000007.1"/>
</dbReference>
<sequence length="74" mass="8545">MMKKTLSAVVFVCVLSACSQTPQTTQIVEKRDMYGCLVSSGEYFSYDKQKCVSRSEEHYKKMGSLRKKNMVRHQ</sequence>
<proteinExistence type="predicted"/>
<accession>A0A1V3J7D3</accession>
<keyword evidence="3" id="KW-1185">Reference proteome</keyword>
<feature type="signal peptide" evidence="1">
    <location>
        <begin position="1"/>
        <end position="19"/>
    </location>
</feature>
<comment type="caution">
    <text evidence="2">The sequence shown here is derived from an EMBL/GenBank/DDBJ whole genome shotgun (WGS) entry which is preliminary data.</text>
</comment>
<feature type="chain" id="PRO_5010729555" description="Lipoprotein" evidence="1">
    <location>
        <begin position="20"/>
        <end position="74"/>
    </location>
</feature>